<dbReference type="GO" id="GO:0090071">
    <property type="term" value="P:negative regulation of ribosome biogenesis"/>
    <property type="evidence" value="ECO:0007669"/>
    <property type="project" value="TreeGrafter"/>
</dbReference>
<dbReference type="AlphaFoldDB" id="A0AAU9J5T8"/>
<dbReference type="PANTHER" id="PTHR21043">
    <property type="entry name" value="IOJAP SUPERFAMILY ORTHOLOG"/>
    <property type="match status" value="1"/>
</dbReference>
<dbReference type="PANTHER" id="PTHR21043:SF0">
    <property type="entry name" value="MITOCHONDRIAL ASSEMBLY OF RIBOSOMAL LARGE SUBUNIT PROTEIN 1"/>
    <property type="match status" value="1"/>
</dbReference>
<dbReference type="GO" id="GO:0043023">
    <property type="term" value="F:ribosomal large subunit binding"/>
    <property type="evidence" value="ECO:0007669"/>
    <property type="project" value="TreeGrafter"/>
</dbReference>
<reference evidence="2" key="1">
    <citation type="submission" date="2021-09" db="EMBL/GenBank/DDBJ databases">
        <authorList>
            <consortium name="AG Swart"/>
            <person name="Singh M."/>
            <person name="Singh A."/>
            <person name="Seah K."/>
            <person name="Emmerich C."/>
        </authorList>
    </citation>
    <scope>NUCLEOTIDE SEQUENCE</scope>
    <source>
        <strain evidence="2">ATCC30299</strain>
    </source>
</reference>
<evidence type="ECO:0000313" key="2">
    <source>
        <dbReference type="EMBL" id="CAG9321061.1"/>
    </source>
</evidence>
<comment type="similarity">
    <text evidence="1">Belongs to the Iojap/RsfS family.</text>
</comment>
<comment type="caution">
    <text evidence="2">The sequence shown here is derived from an EMBL/GenBank/DDBJ whole genome shotgun (WGS) entry which is preliminary data.</text>
</comment>
<accession>A0AAU9J5T8</accession>
<sequence>MLKFSRLSRLLYGARAFSEEAKPPETTNFIESTLPSKAKKEILVTRPEKGALWAQGQVVLRYQRVKFRSDKFPSLKRIQRFLEYEQATDIDVIDIRKYTNNTPFTTVMICTGYSPRHISRIAYSLVRALREANVPDCQYFRVSGVRDSGWLMVLLKDVYLHVFTEETRKEMDLPGVYGYKMTDEEVEMFRMQGFEMYQKNRRRR</sequence>
<gene>
    <name evidence="2" type="ORF">BSTOLATCC_MIC27633</name>
</gene>
<dbReference type="Proteomes" id="UP001162131">
    <property type="component" value="Unassembled WGS sequence"/>
</dbReference>
<keyword evidence="3" id="KW-1185">Reference proteome</keyword>
<protein>
    <submittedName>
        <fullName evidence="2">Uncharacterized protein</fullName>
    </submittedName>
</protein>
<evidence type="ECO:0000256" key="1">
    <source>
        <dbReference type="ARBA" id="ARBA00010574"/>
    </source>
</evidence>
<dbReference type="InterPro" id="IPR004394">
    <property type="entry name" value="Iojap/RsfS/C7orf30"/>
</dbReference>
<dbReference type="SUPFAM" id="SSF81301">
    <property type="entry name" value="Nucleotidyltransferase"/>
    <property type="match status" value="1"/>
</dbReference>
<proteinExistence type="inferred from homology"/>
<name>A0AAU9J5T8_9CILI</name>
<dbReference type="Pfam" id="PF02410">
    <property type="entry name" value="RsfS"/>
    <property type="match status" value="1"/>
</dbReference>
<evidence type="ECO:0000313" key="3">
    <source>
        <dbReference type="Proteomes" id="UP001162131"/>
    </source>
</evidence>
<organism evidence="2 3">
    <name type="scientific">Blepharisma stoltei</name>
    <dbReference type="NCBI Taxonomy" id="1481888"/>
    <lineage>
        <taxon>Eukaryota</taxon>
        <taxon>Sar</taxon>
        <taxon>Alveolata</taxon>
        <taxon>Ciliophora</taxon>
        <taxon>Postciliodesmatophora</taxon>
        <taxon>Heterotrichea</taxon>
        <taxon>Heterotrichida</taxon>
        <taxon>Blepharismidae</taxon>
        <taxon>Blepharisma</taxon>
    </lineage>
</organism>
<dbReference type="GO" id="GO:0017148">
    <property type="term" value="P:negative regulation of translation"/>
    <property type="evidence" value="ECO:0007669"/>
    <property type="project" value="TreeGrafter"/>
</dbReference>
<dbReference type="EMBL" id="CAJZBQ010000027">
    <property type="protein sequence ID" value="CAG9321061.1"/>
    <property type="molecule type" value="Genomic_DNA"/>
</dbReference>
<dbReference type="InterPro" id="IPR043519">
    <property type="entry name" value="NT_sf"/>
</dbReference>
<dbReference type="Gene3D" id="3.30.460.10">
    <property type="entry name" value="Beta Polymerase, domain 2"/>
    <property type="match status" value="1"/>
</dbReference>